<feature type="transmembrane region" description="Helical" evidence="8">
    <location>
        <begin position="84"/>
        <end position="107"/>
    </location>
</feature>
<organism evidence="10 11">
    <name type="scientific">Mesorhabditis spiculigera</name>
    <dbReference type="NCBI Taxonomy" id="96644"/>
    <lineage>
        <taxon>Eukaryota</taxon>
        <taxon>Metazoa</taxon>
        <taxon>Ecdysozoa</taxon>
        <taxon>Nematoda</taxon>
        <taxon>Chromadorea</taxon>
        <taxon>Rhabditida</taxon>
        <taxon>Rhabditina</taxon>
        <taxon>Rhabditomorpha</taxon>
        <taxon>Rhabditoidea</taxon>
        <taxon>Rhabditidae</taxon>
        <taxon>Mesorhabditinae</taxon>
        <taxon>Mesorhabditis</taxon>
    </lineage>
</organism>
<evidence type="ECO:0000256" key="1">
    <source>
        <dbReference type="ARBA" id="ARBA00008575"/>
    </source>
</evidence>
<dbReference type="EMBL" id="CATQJA010002690">
    <property type="protein sequence ID" value="CAJ0584275.1"/>
    <property type="molecule type" value="Genomic_DNA"/>
</dbReference>
<accession>A0AA36DD77</accession>
<dbReference type="InterPro" id="IPR036640">
    <property type="entry name" value="ABC1_TM_sf"/>
</dbReference>
<feature type="transmembrane region" description="Helical" evidence="8">
    <location>
        <begin position="274"/>
        <end position="293"/>
    </location>
</feature>
<keyword evidence="4" id="KW-0547">Nucleotide-binding</keyword>
<proteinExistence type="inferred from homology"/>
<dbReference type="SUPFAM" id="SSF52540">
    <property type="entry name" value="P-loop containing nucleoside triphosphate hydrolases"/>
    <property type="match status" value="1"/>
</dbReference>
<evidence type="ECO:0000256" key="8">
    <source>
        <dbReference type="SAM" id="Phobius"/>
    </source>
</evidence>
<protein>
    <recommendedName>
        <fullName evidence="9">ABC transporter domain-containing protein</fullName>
    </recommendedName>
</protein>
<dbReference type="GO" id="GO:0007031">
    <property type="term" value="P:peroxisome organization"/>
    <property type="evidence" value="ECO:0007669"/>
    <property type="project" value="TreeGrafter"/>
</dbReference>
<evidence type="ECO:0000313" key="10">
    <source>
        <dbReference type="EMBL" id="CAJ0584275.1"/>
    </source>
</evidence>
<dbReference type="InterPro" id="IPR011527">
    <property type="entry name" value="ABC1_TM_dom"/>
</dbReference>
<dbReference type="GO" id="GO:0016887">
    <property type="term" value="F:ATP hydrolysis activity"/>
    <property type="evidence" value="ECO:0007669"/>
    <property type="project" value="InterPro"/>
</dbReference>
<reference evidence="10" key="1">
    <citation type="submission" date="2023-06" db="EMBL/GenBank/DDBJ databases">
        <authorList>
            <person name="Delattre M."/>
        </authorList>
    </citation>
    <scope>NUCLEOTIDE SEQUENCE</scope>
    <source>
        <strain evidence="10">AF72</strain>
    </source>
</reference>
<gene>
    <name evidence="10" type="ORF">MSPICULIGERA_LOCUS22334</name>
</gene>
<evidence type="ECO:0000256" key="5">
    <source>
        <dbReference type="ARBA" id="ARBA00022840"/>
    </source>
</evidence>
<dbReference type="Gene3D" id="1.20.1560.10">
    <property type="entry name" value="ABC transporter type 1, transmembrane domain"/>
    <property type="match status" value="1"/>
</dbReference>
<evidence type="ECO:0000256" key="3">
    <source>
        <dbReference type="ARBA" id="ARBA00022692"/>
    </source>
</evidence>
<dbReference type="GO" id="GO:0005324">
    <property type="term" value="F:long-chain fatty acid transmembrane transporter activity"/>
    <property type="evidence" value="ECO:0007669"/>
    <property type="project" value="TreeGrafter"/>
</dbReference>
<dbReference type="GO" id="GO:0015910">
    <property type="term" value="P:long-chain fatty acid import into peroxisome"/>
    <property type="evidence" value="ECO:0007669"/>
    <property type="project" value="TreeGrafter"/>
</dbReference>
<comment type="similarity">
    <text evidence="1">Belongs to the ABC transporter superfamily. ABCD family. Peroxisomal fatty acyl CoA transporter (TC 3.A.1.203) subfamily.</text>
</comment>
<keyword evidence="11" id="KW-1185">Reference proteome</keyword>
<name>A0AA36DD77_9BILA</name>
<keyword evidence="2" id="KW-0813">Transport</keyword>
<sequence length="596" mass="66864">MAIQQKPEKNFFFGIGFLRSLTTLFPILYPRWEYAVLFTALTGAAAGGFEKVNYDTGMMIGKFYTTLSMKDEPGFWHVFWKATAWYAAQCALSALISFFSSALYLAFRNNLTKYLHQRYFSNNVCYQLNSVDNEGLDNPDQRMSQDVEKFCNLLAVRVFPNFLVAPFVVGYYTWRTWHTSGGVGVGVIYGYFLIGSFVNAFIIQPMTKWAGKVEKAEGCFRYKHVSVRDNAEGSAFYRADLFELSECDRLFKNLLKKQAYFVGFKAPVMFWQNFFSYFGGVLTYAIQVIPIFWMHSYDDYDPMEFAGQLSNNAFVFMYLINSFTKLTDLASSVGEMAVYSQRIADLVSFTKEASVKANCFENATAGGKPKSSYSLVVDKLTYGPPHSNDILIRGLSVGVQERSSLLITGPSGIGKTSLFRVLAKLWNKNSGIVELPTGRGHLMFLPQRPYLPSGGTSLRQQLLFPSQAPRNMATVVGDAKLESVLSSVGLSHLISMAGGLDEEADFEWAERLTPGEAQRLSICRVLLTQPALVFLDEATNSVPVDMEKTIYGLLKEAKISYISTGHQATLRSYHDMELQIHGTDQHSLLAIENSQM</sequence>
<dbReference type="GO" id="GO:0140359">
    <property type="term" value="F:ABC-type transporter activity"/>
    <property type="evidence" value="ECO:0007669"/>
    <property type="project" value="InterPro"/>
</dbReference>
<dbReference type="Proteomes" id="UP001177023">
    <property type="component" value="Unassembled WGS sequence"/>
</dbReference>
<feature type="domain" description="ABC transporter" evidence="9">
    <location>
        <begin position="375"/>
        <end position="596"/>
    </location>
</feature>
<dbReference type="PROSITE" id="PS50893">
    <property type="entry name" value="ABC_TRANSPORTER_2"/>
    <property type="match status" value="1"/>
</dbReference>
<dbReference type="CDD" id="cd03223">
    <property type="entry name" value="ABCD_peroxisomal_ALDP"/>
    <property type="match status" value="1"/>
</dbReference>
<keyword evidence="3 8" id="KW-0812">Transmembrane</keyword>
<feature type="transmembrane region" description="Helical" evidence="8">
    <location>
        <begin position="12"/>
        <end position="29"/>
    </location>
</feature>
<evidence type="ECO:0000313" key="11">
    <source>
        <dbReference type="Proteomes" id="UP001177023"/>
    </source>
</evidence>
<evidence type="ECO:0000256" key="4">
    <source>
        <dbReference type="ARBA" id="ARBA00022741"/>
    </source>
</evidence>
<dbReference type="GO" id="GO:0042760">
    <property type="term" value="P:very long-chain fatty acid catabolic process"/>
    <property type="evidence" value="ECO:0007669"/>
    <property type="project" value="TreeGrafter"/>
</dbReference>
<dbReference type="SUPFAM" id="SSF90123">
    <property type="entry name" value="ABC transporter transmembrane region"/>
    <property type="match status" value="1"/>
</dbReference>
<dbReference type="InterPro" id="IPR050835">
    <property type="entry name" value="ABC_transporter_sub-D"/>
</dbReference>
<dbReference type="Pfam" id="PF00005">
    <property type="entry name" value="ABC_tran"/>
    <property type="match status" value="1"/>
</dbReference>
<keyword evidence="5" id="KW-0067">ATP-binding</keyword>
<dbReference type="Pfam" id="PF06472">
    <property type="entry name" value="ABC_membrane_2"/>
    <property type="match status" value="1"/>
</dbReference>
<dbReference type="SMART" id="SM00382">
    <property type="entry name" value="AAA"/>
    <property type="match status" value="1"/>
</dbReference>
<dbReference type="InterPro" id="IPR027417">
    <property type="entry name" value="P-loop_NTPase"/>
</dbReference>
<dbReference type="PANTHER" id="PTHR11384">
    <property type="entry name" value="ATP-BINDING CASSETTE, SUB-FAMILY D MEMBER"/>
    <property type="match status" value="1"/>
</dbReference>
<feature type="non-terminal residue" evidence="10">
    <location>
        <position position="1"/>
    </location>
</feature>
<dbReference type="GO" id="GO:0005778">
    <property type="term" value="C:peroxisomal membrane"/>
    <property type="evidence" value="ECO:0007669"/>
    <property type="project" value="TreeGrafter"/>
</dbReference>
<dbReference type="InterPro" id="IPR003439">
    <property type="entry name" value="ABC_transporter-like_ATP-bd"/>
</dbReference>
<evidence type="ECO:0000256" key="2">
    <source>
        <dbReference type="ARBA" id="ARBA00022448"/>
    </source>
</evidence>
<dbReference type="Gene3D" id="3.40.50.300">
    <property type="entry name" value="P-loop containing nucleotide triphosphate hydrolases"/>
    <property type="match status" value="1"/>
</dbReference>
<keyword evidence="6 8" id="KW-1133">Transmembrane helix</keyword>
<dbReference type="AlphaFoldDB" id="A0AA36DD77"/>
<keyword evidence="7 8" id="KW-0472">Membrane</keyword>
<evidence type="ECO:0000256" key="6">
    <source>
        <dbReference type="ARBA" id="ARBA00022989"/>
    </source>
</evidence>
<dbReference type="GO" id="GO:0006635">
    <property type="term" value="P:fatty acid beta-oxidation"/>
    <property type="evidence" value="ECO:0007669"/>
    <property type="project" value="TreeGrafter"/>
</dbReference>
<dbReference type="InterPro" id="IPR003593">
    <property type="entry name" value="AAA+_ATPase"/>
</dbReference>
<comment type="caution">
    <text evidence="10">The sequence shown here is derived from an EMBL/GenBank/DDBJ whole genome shotgun (WGS) entry which is preliminary data.</text>
</comment>
<feature type="transmembrane region" description="Helical" evidence="8">
    <location>
        <begin position="150"/>
        <end position="174"/>
    </location>
</feature>
<dbReference type="PANTHER" id="PTHR11384:SF65">
    <property type="entry name" value="ABC TRANSPORTER DOMAIN-CONTAINING PROTEIN"/>
    <property type="match status" value="1"/>
</dbReference>
<evidence type="ECO:0000256" key="7">
    <source>
        <dbReference type="ARBA" id="ARBA00023136"/>
    </source>
</evidence>
<evidence type="ECO:0000259" key="9">
    <source>
        <dbReference type="PROSITE" id="PS50893"/>
    </source>
</evidence>
<feature type="transmembrane region" description="Helical" evidence="8">
    <location>
        <begin position="180"/>
        <end position="202"/>
    </location>
</feature>
<dbReference type="GO" id="GO:0005524">
    <property type="term" value="F:ATP binding"/>
    <property type="evidence" value="ECO:0007669"/>
    <property type="project" value="UniProtKB-KW"/>
</dbReference>